<gene>
    <name evidence="2" type="ORF">F2Y10_13665</name>
</gene>
<accession>A0A5B3GSE2</accession>
<evidence type="ECO:0000313" key="3">
    <source>
        <dbReference type="Proteomes" id="UP000322940"/>
    </source>
</evidence>
<dbReference type="EMBL" id="VVXH01000016">
    <property type="protein sequence ID" value="KAA2376356.1"/>
    <property type="molecule type" value="Genomic_DNA"/>
</dbReference>
<evidence type="ECO:0000313" key="2">
    <source>
        <dbReference type="EMBL" id="KAA2376356.1"/>
    </source>
</evidence>
<evidence type="ECO:0000256" key="1">
    <source>
        <dbReference type="SAM" id="MobiDB-lite"/>
    </source>
</evidence>
<dbReference type="GeneID" id="92758197"/>
<dbReference type="RefSeq" id="WP_015545845.1">
    <property type="nucleotide sequence ID" value="NZ_JADMRE010000015.1"/>
</dbReference>
<organism evidence="2 3">
    <name type="scientific">Alistipes onderdonkii</name>
    <dbReference type="NCBI Taxonomy" id="328813"/>
    <lineage>
        <taxon>Bacteria</taxon>
        <taxon>Pseudomonadati</taxon>
        <taxon>Bacteroidota</taxon>
        <taxon>Bacteroidia</taxon>
        <taxon>Bacteroidales</taxon>
        <taxon>Rikenellaceae</taxon>
        <taxon>Alistipes</taxon>
    </lineage>
</organism>
<dbReference type="Proteomes" id="UP000322940">
    <property type="component" value="Unassembled WGS sequence"/>
</dbReference>
<proteinExistence type="predicted"/>
<sequence>MAEEKGLTVIDEAKRKFELACKDASALQIVNNFGAAFTAVNVIALLREALSDEVMERVFMPLMNTKVGFLTDRNGRPRKNGTVQPLYTIPVVRDAIIDAVSIGLLPTGNQFNIIAERMYPTKEGYTALLRKLGVKYFIDVSFDKGQTAGFAEVPCKISYTYNGEKNSFGIVATVKKDDYSSPDQIRGKAERRAKKALYEYITGCDFGDADEQSGPVEDVEYKDVTHEVETEIQNNANTGGTLDFGQAETNGTKQPLKTPGF</sequence>
<dbReference type="AlphaFoldDB" id="A0A5B3GSE2"/>
<feature type="region of interest" description="Disordered" evidence="1">
    <location>
        <begin position="232"/>
        <end position="261"/>
    </location>
</feature>
<comment type="caution">
    <text evidence="2">The sequence shown here is derived from an EMBL/GenBank/DDBJ whole genome shotgun (WGS) entry which is preliminary data.</text>
</comment>
<name>A0A5B3GSE2_9BACT</name>
<reference evidence="2 3" key="1">
    <citation type="journal article" date="2019" name="Nat. Med.">
        <title>A library of human gut bacterial isolates paired with longitudinal multiomics data enables mechanistic microbiome research.</title>
        <authorList>
            <person name="Poyet M."/>
            <person name="Groussin M."/>
            <person name="Gibbons S.M."/>
            <person name="Avila-Pacheco J."/>
            <person name="Jiang X."/>
            <person name="Kearney S.M."/>
            <person name="Perrotta A.R."/>
            <person name="Berdy B."/>
            <person name="Zhao S."/>
            <person name="Lieberman T.D."/>
            <person name="Swanson P.K."/>
            <person name="Smith M."/>
            <person name="Roesemann S."/>
            <person name="Alexander J.E."/>
            <person name="Rich S.A."/>
            <person name="Livny J."/>
            <person name="Vlamakis H."/>
            <person name="Clish C."/>
            <person name="Bullock K."/>
            <person name="Deik A."/>
            <person name="Scott J."/>
            <person name="Pierce K.A."/>
            <person name="Xavier R.J."/>
            <person name="Alm E.J."/>
        </authorList>
    </citation>
    <scope>NUCLEOTIDE SEQUENCE [LARGE SCALE GENOMIC DNA]</scope>
    <source>
        <strain evidence="2 3">BIOML-A266</strain>
    </source>
</reference>
<protein>
    <submittedName>
        <fullName evidence="2">Uncharacterized protein</fullName>
    </submittedName>
</protein>